<dbReference type="PANTHER" id="PTHR37810">
    <property type="entry name" value="IMMUNITY PROTEIN SDPI"/>
    <property type="match status" value="1"/>
</dbReference>
<keyword evidence="1" id="KW-0812">Transmembrane</keyword>
<keyword evidence="1" id="KW-1133">Transmembrane helix</keyword>
<evidence type="ECO:0000259" key="2">
    <source>
        <dbReference type="Pfam" id="PF07853"/>
    </source>
</evidence>
<dbReference type="KEGG" id="str:Sterm_4023"/>
<reference evidence="4" key="1">
    <citation type="submission" date="2009-09" db="EMBL/GenBank/DDBJ databases">
        <title>The complete chromosome of Sebaldella termitidis ATCC 33386.</title>
        <authorList>
            <consortium name="US DOE Joint Genome Institute (JGI-PGF)"/>
            <person name="Lucas S."/>
            <person name="Copeland A."/>
            <person name="Lapidus A."/>
            <person name="Glavina del Rio T."/>
            <person name="Dalin E."/>
            <person name="Tice H."/>
            <person name="Bruce D."/>
            <person name="Goodwin L."/>
            <person name="Pitluck S."/>
            <person name="Kyrpides N."/>
            <person name="Mavromatis K."/>
            <person name="Ivanova N."/>
            <person name="Mikhailova N."/>
            <person name="Sims D."/>
            <person name="Meincke L."/>
            <person name="Brettin T."/>
            <person name="Detter J.C."/>
            <person name="Han C."/>
            <person name="Larimer F."/>
            <person name="Land M."/>
            <person name="Hauser L."/>
            <person name="Markowitz V."/>
            <person name="Cheng J.F."/>
            <person name="Hugenholtz P."/>
            <person name="Woyke T."/>
            <person name="Wu D."/>
            <person name="Eisen J.A."/>
        </authorList>
    </citation>
    <scope>NUCLEOTIDE SEQUENCE [LARGE SCALE GENOMIC DNA]</scope>
    <source>
        <strain evidence="4">ATCC 33386 / NCTC 11300</strain>
    </source>
</reference>
<dbReference type="PIRSF" id="PIRSF038959">
    <property type="entry name" value="SdpI"/>
    <property type="match status" value="1"/>
</dbReference>
<dbReference type="EMBL" id="CP001739">
    <property type="protein sequence ID" value="ACZ10855.1"/>
    <property type="molecule type" value="Genomic_DNA"/>
</dbReference>
<evidence type="ECO:0000256" key="1">
    <source>
        <dbReference type="SAM" id="Phobius"/>
    </source>
</evidence>
<sequence length="210" mass="23637">MKKKIDMLLILTTSVCLLPIVLSTVLYPELPGEIPVHFNIAGQADNYLPKAVVCFVLPFIFAGINLFVYFVPKKADLPAMMKTINMWIIPILSVICIPVSLFIALGQNKPVQLIAPVLAGILILLFGNYLPKNRQNKVVGIRVPWTLNDADNWNKTHRMAGFLWVTSGFVIIILSFLQLITMWAIWIVVLFLVVIPTVYSYIIYVTGHKN</sequence>
<dbReference type="RefSeq" id="WP_012863430.1">
    <property type="nucleotide sequence ID" value="NC_013517.1"/>
</dbReference>
<feature type="transmembrane region" description="Helical" evidence="1">
    <location>
        <begin position="84"/>
        <end position="105"/>
    </location>
</feature>
<proteinExistence type="predicted"/>
<protein>
    <recommendedName>
        <fullName evidence="2">DUF1648 domain-containing protein</fullName>
    </recommendedName>
</protein>
<dbReference type="eggNOG" id="COG5658">
    <property type="taxonomic scope" value="Bacteria"/>
</dbReference>
<dbReference type="InterPro" id="IPR012867">
    <property type="entry name" value="DUF1648"/>
</dbReference>
<dbReference type="Pfam" id="PF13630">
    <property type="entry name" value="SdpI"/>
    <property type="match status" value="1"/>
</dbReference>
<evidence type="ECO:0000313" key="4">
    <source>
        <dbReference type="Proteomes" id="UP000000845"/>
    </source>
</evidence>
<organism evidence="3 4">
    <name type="scientific">Sebaldella termitidis (strain ATCC 33386 / NCTC 11300)</name>
    <dbReference type="NCBI Taxonomy" id="526218"/>
    <lineage>
        <taxon>Bacteria</taxon>
        <taxon>Fusobacteriati</taxon>
        <taxon>Fusobacteriota</taxon>
        <taxon>Fusobacteriia</taxon>
        <taxon>Fusobacteriales</taxon>
        <taxon>Leptotrichiaceae</taxon>
        <taxon>Sebaldella</taxon>
    </lineage>
</organism>
<dbReference type="InterPro" id="IPR025962">
    <property type="entry name" value="SdpI/YhfL"/>
</dbReference>
<dbReference type="Pfam" id="PF07853">
    <property type="entry name" value="DUF1648"/>
    <property type="match status" value="1"/>
</dbReference>
<feature type="transmembrane region" description="Helical" evidence="1">
    <location>
        <begin position="159"/>
        <end position="177"/>
    </location>
</feature>
<name>D1AGY5_SEBTE</name>
<dbReference type="PANTHER" id="PTHR37810:SF5">
    <property type="entry name" value="IMMUNITY PROTEIN SDPI"/>
    <property type="match status" value="1"/>
</dbReference>
<dbReference type="Proteomes" id="UP000000845">
    <property type="component" value="Chromosome"/>
</dbReference>
<feature type="transmembrane region" description="Helical" evidence="1">
    <location>
        <begin position="111"/>
        <end position="130"/>
    </location>
</feature>
<feature type="transmembrane region" description="Helical" evidence="1">
    <location>
        <begin position="47"/>
        <end position="72"/>
    </location>
</feature>
<gene>
    <name evidence="3" type="ordered locus">Sterm_4023</name>
</gene>
<evidence type="ECO:0000313" key="3">
    <source>
        <dbReference type="EMBL" id="ACZ10855.1"/>
    </source>
</evidence>
<dbReference type="GO" id="GO:0009636">
    <property type="term" value="P:response to toxic substance"/>
    <property type="evidence" value="ECO:0007669"/>
    <property type="project" value="TreeGrafter"/>
</dbReference>
<dbReference type="HOGENOM" id="CLU_093038_0_0_0"/>
<accession>D1AGY5</accession>
<keyword evidence="4" id="KW-1185">Reference proteome</keyword>
<feature type="transmembrane region" description="Helical" evidence="1">
    <location>
        <begin position="183"/>
        <end position="204"/>
    </location>
</feature>
<feature type="domain" description="DUF1648" evidence="2">
    <location>
        <begin position="15"/>
        <end position="61"/>
    </location>
</feature>
<dbReference type="AlphaFoldDB" id="D1AGY5"/>
<dbReference type="InterPro" id="IPR026272">
    <property type="entry name" value="SdpI"/>
</dbReference>
<keyword evidence="1" id="KW-0472">Membrane</keyword>
<reference evidence="3 4" key="2">
    <citation type="journal article" date="2010" name="Stand. Genomic Sci.">
        <title>Complete genome sequence of Sebaldella termitidis type strain (NCTC 11300).</title>
        <authorList>
            <person name="Harmon-Smith M."/>
            <person name="Celia L."/>
            <person name="Chertkov O."/>
            <person name="Lapidus A."/>
            <person name="Copeland A."/>
            <person name="Glavina Del Rio T."/>
            <person name="Nolan M."/>
            <person name="Lucas S."/>
            <person name="Tice H."/>
            <person name="Cheng J.F."/>
            <person name="Han C."/>
            <person name="Detter J.C."/>
            <person name="Bruce D."/>
            <person name="Goodwin L."/>
            <person name="Pitluck S."/>
            <person name="Pati A."/>
            <person name="Liolios K."/>
            <person name="Ivanova N."/>
            <person name="Mavromatis K."/>
            <person name="Mikhailova N."/>
            <person name="Chen A."/>
            <person name="Palaniappan K."/>
            <person name="Land M."/>
            <person name="Hauser L."/>
            <person name="Chang Y.J."/>
            <person name="Jeffries C.D."/>
            <person name="Brettin T."/>
            <person name="Goker M."/>
            <person name="Beck B."/>
            <person name="Bristow J."/>
            <person name="Eisen J.A."/>
            <person name="Markowitz V."/>
            <person name="Hugenholtz P."/>
            <person name="Kyrpides N.C."/>
            <person name="Klenk H.P."/>
            <person name="Chen F."/>
        </authorList>
    </citation>
    <scope>NUCLEOTIDE SEQUENCE [LARGE SCALE GENOMIC DNA]</scope>
    <source>
        <strain evidence="4">ATCC 33386 / NCTC 11300</strain>
    </source>
</reference>